<dbReference type="SUPFAM" id="SSF53613">
    <property type="entry name" value="Ribokinase-like"/>
    <property type="match status" value="1"/>
</dbReference>
<dbReference type="AlphaFoldDB" id="D8M271"/>
<proteinExistence type="predicted"/>
<sequence length="661" mass="73357">MASIAEQLWEKYLPDAYCSLYNPWVVGIATGKLPKAAWLDYLQQDTFYLSIYEKAYFRVIELCKERGDDYHREICEAINSVVRRELDSHVKKTNESGEAMEEFKAKKATRDYTDLVVNAYTNGCLSEIVTALCPCNKLYDFIGHEIAAIFPDHNHAYSDWIRIYASEDLTRSSDQLYEMMSSFPAPADPNSLEHYFSEAMRLEYEFFDQQDHVPPLFTAKFIQFVGVGNAQPSEWEHSPEYKHRIETLFQEDVSLEKLLEALRAAPETPAGTVESAASRRFLSLSRDSGKVVKPLTELCSASIPSNSLGFGSFAELPALLGRFAIAVLMQPSEAERSLLQRCGVEVRRLLWVFQFDPASLPKNVVYYVENPAELGMTLCGNAYYPRQHVPHIPTVLAIAGNDSCGGAGIPADIKTATMLGVYSAPCITAVTVQNSRGVSKIVMMTGACVEEQISWVCDDIHVDAVKIGMTGSLDVIRAITAGIRKFQFRNVVLDPVMVATSGDKLTSGDICECLKNELLPLCTIVTPNLPETSLLLGRTVSGNVEEMKTAARELGQLGCPYVLVKGGHMEGEQAVDVLYSRESDDFCEFSDWVVYTGNNHGTGCTLSSAIAANLAKGLPMREAVKNAKKYVHDVLEGSRFLRIGRGVQGLMNHMCTQYLYE</sequence>
<dbReference type="Pfam" id="PF03070">
    <property type="entry name" value="TENA_THI-4"/>
    <property type="match status" value="1"/>
</dbReference>
<dbReference type="RefSeq" id="XP_012896208.1">
    <property type="nucleotide sequence ID" value="XM_013040754.1"/>
</dbReference>
<organism evidence="7">
    <name type="scientific">Blastocystis hominis</name>
    <dbReference type="NCBI Taxonomy" id="12968"/>
    <lineage>
        <taxon>Eukaryota</taxon>
        <taxon>Sar</taxon>
        <taxon>Stramenopiles</taxon>
        <taxon>Bigyra</taxon>
        <taxon>Opalozoa</taxon>
        <taxon>Opalinata</taxon>
        <taxon>Blastocystidae</taxon>
        <taxon>Blastocystis</taxon>
    </lineage>
</organism>
<keyword evidence="8" id="KW-1185">Reference proteome</keyword>
<reference evidence="7" key="1">
    <citation type="submission" date="2010-02" db="EMBL/GenBank/DDBJ databases">
        <title>Sequencing and annotation of the Blastocystis hominis genome.</title>
        <authorList>
            <person name="Wincker P."/>
        </authorList>
    </citation>
    <scope>NUCLEOTIDE SEQUENCE</scope>
    <source>
        <strain evidence="7">Singapore isolate B</strain>
    </source>
</reference>
<protein>
    <recommendedName>
        <fullName evidence="9">Pyridoxamine kinase/Phosphomethylpyrimidine kinase domain-containing protein</fullName>
    </recommendedName>
</protein>
<evidence type="ECO:0000259" key="5">
    <source>
        <dbReference type="Pfam" id="PF03070"/>
    </source>
</evidence>
<dbReference type="GO" id="GO:0005524">
    <property type="term" value="F:ATP binding"/>
    <property type="evidence" value="ECO:0007669"/>
    <property type="project" value="UniProtKB-KW"/>
</dbReference>
<keyword evidence="1" id="KW-0808">Transferase</keyword>
<feature type="domain" description="Thiaminase-2/PQQC" evidence="5">
    <location>
        <begin position="23"/>
        <end position="209"/>
    </location>
</feature>
<evidence type="ECO:0000313" key="7">
    <source>
        <dbReference type="EMBL" id="CBK22160.2"/>
    </source>
</evidence>
<gene>
    <name evidence="7" type="ORF">GSBLH_T00002218001</name>
</gene>
<dbReference type="Pfam" id="PF08543">
    <property type="entry name" value="Phos_pyr_kin"/>
    <property type="match status" value="1"/>
</dbReference>
<feature type="domain" description="Pyridoxamine kinase/Phosphomethylpyrimidine kinase" evidence="6">
    <location>
        <begin position="402"/>
        <end position="647"/>
    </location>
</feature>
<dbReference type="PANTHER" id="PTHR20858">
    <property type="entry name" value="PHOSPHOMETHYLPYRIMIDINE KINASE"/>
    <property type="match status" value="1"/>
</dbReference>
<evidence type="ECO:0000256" key="3">
    <source>
        <dbReference type="ARBA" id="ARBA00022777"/>
    </source>
</evidence>
<keyword evidence="3" id="KW-0418">Kinase</keyword>
<dbReference type="InterPro" id="IPR016084">
    <property type="entry name" value="Haem_Oase-like_multi-hlx"/>
</dbReference>
<dbReference type="FunFam" id="3.40.1190.20:FF:000003">
    <property type="entry name" value="Phosphomethylpyrimidine kinase ThiD"/>
    <property type="match status" value="1"/>
</dbReference>
<dbReference type="PANTHER" id="PTHR20858:SF17">
    <property type="entry name" value="HYDROXYMETHYLPYRIMIDINE_PHOSPHOMETHYLPYRIMIDINE KINASE THI20-RELATED"/>
    <property type="match status" value="1"/>
</dbReference>
<dbReference type="Gene3D" id="3.40.1190.20">
    <property type="match status" value="1"/>
</dbReference>
<dbReference type="Gene3D" id="1.20.910.10">
    <property type="entry name" value="Heme oxygenase-like"/>
    <property type="match status" value="1"/>
</dbReference>
<evidence type="ECO:0000259" key="6">
    <source>
        <dbReference type="Pfam" id="PF08543"/>
    </source>
</evidence>
<name>D8M271_BLAHO</name>
<keyword evidence="2" id="KW-0547">Nucleotide-binding</keyword>
<dbReference type="GO" id="GO:0009228">
    <property type="term" value="P:thiamine biosynthetic process"/>
    <property type="evidence" value="ECO:0007669"/>
    <property type="project" value="InterPro"/>
</dbReference>
<dbReference type="GO" id="GO:0008902">
    <property type="term" value="F:hydroxymethylpyrimidine kinase activity"/>
    <property type="evidence" value="ECO:0007669"/>
    <property type="project" value="TreeGrafter"/>
</dbReference>
<dbReference type="GO" id="GO:0008972">
    <property type="term" value="F:phosphomethylpyrimidine kinase activity"/>
    <property type="evidence" value="ECO:0007669"/>
    <property type="project" value="InterPro"/>
</dbReference>
<dbReference type="NCBIfam" id="TIGR00097">
    <property type="entry name" value="HMP-P_kinase"/>
    <property type="match status" value="1"/>
</dbReference>
<dbReference type="CDD" id="cd01169">
    <property type="entry name" value="HMPP_kinase"/>
    <property type="match status" value="1"/>
</dbReference>
<keyword evidence="4" id="KW-0067">ATP-binding</keyword>
<dbReference type="GeneID" id="24919415"/>
<dbReference type="Proteomes" id="UP000008312">
    <property type="component" value="Unassembled WGS sequence"/>
</dbReference>
<evidence type="ECO:0008006" key="9">
    <source>
        <dbReference type="Google" id="ProtNLM"/>
    </source>
</evidence>
<dbReference type="InterPro" id="IPR029056">
    <property type="entry name" value="Ribokinase-like"/>
</dbReference>
<dbReference type="InParanoid" id="D8M271"/>
<dbReference type="InterPro" id="IPR004399">
    <property type="entry name" value="HMP/HMP-P_kinase_dom"/>
</dbReference>
<dbReference type="GO" id="GO:0005829">
    <property type="term" value="C:cytosol"/>
    <property type="evidence" value="ECO:0007669"/>
    <property type="project" value="TreeGrafter"/>
</dbReference>
<evidence type="ECO:0000256" key="2">
    <source>
        <dbReference type="ARBA" id="ARBA00022741"/>
    </source>
</evidence>
<evidence type="ECO:0000313" key="8">
    <source>
        <dbReference type="Proteomes" id="UP000008312"/>
    </source>
</evidence>
<dbReference type="InterPro" id="IPR013749">
    <property type="entry name" value="PM/HMP-P_kinase-1"/>
</dbReference>
<evidence type="ECO:0000256" key="4">
    <source>
        <dbReference type="ARBA" id="ARBA00022840"/>
    </source>
</evidence>
<accession>D8M271</accession>
<evidence type="ECO:0000256" key="1">
    <source>
        <dbReference type="ARBA" id="ARBA00022679"/>
    </source>
</evidence>
<dbReference type="SUPFAM" id="SSF48613">
    <property type="entry name" value="Heme oxygenase-like"/>
    <property type="match status" value="1"/>
</dbReference>
<dbReference type="OrthoDB" id="10028886at2759"/>
<dbReference type="EMBL" id="FN668647">
    <property type="protein sequence ID" value="CBK22160.2"/>
    <property type="molecule type" value="Genomic_DNA"/>
</dbReference>
<dbReference type="InterPro" id="IPR004305">
    <property type="entry name" value="Thiaminase-2/PQQC"/>
</dbReference>